<comment type="caution">
    <text evidence="1">The sequence shown here is derived from an EMBL/GenBank/DDBJ whole genome shotgun (WGS) entry which is preliminary data.</text>
</comment>
<accession>A0AAV2Z2S1</accession>
<gene>
    <name evidence="1" type="ORF">N0F65_010314</name>
</gene>
<proteinExistence type="predicted"/>
<dbReference type="EMBL" id="DAKRPA010000043">
    <property type="protein sequence ID" value="DBA01663.1"/>
    <property type="molecule type" value="Genomic_DNA"/>
</dbReference>
<evidence type="ECO:0000313" key="1">
    <source>
        <dbReference type="EMBL" id="DBA01663.1"/>
    </source>
</evidence>
<dbReference type="Proteomes" id="UP001146120">
    <property type="component" value="Unassembled WGS sequence"/>
</dbReference>
<organism evidence="1 2">
    <name type="scientific">Lagenidium giganteum</name>
    <dbReference type="NCBI Taxonomy" id="4803"/>
    <lineage>
        <taxon>Eukaryota</taxon>
        <taxon>Sar</taxon>
        <taxon>Stramenopiles</taxon>
        <taxon>Oomycota</taxon>
        <taxon>Peronosporomycetes</taxon>
        <taxon>Pythiales</taxon>
        <taxon>Pythiaceae</taxon>
    </lineage>
</organism>
<name>A0AAV2Z2S1_9STRA</name>
<sequence length="27" mass="2957">MVSASPDMINWIGLPAAKASRLEETRL</sequence>
<protein>
    <submittedName>
        <fullName evidence="1">Uncharacterized protein</fullName>
    </submittedName>
</protein>
<evidence type="ECO:0000313" key="2">
    <source>
        <dbReference type="Proteomes" id="UP001146120"/>
    </source>
</evidence>
<reference evidence="1" key="2">
    <citation type="journal article" date="2023" name="Microbiol Resour">
        <title>Decontamination and Annotation of the Draft Genome Sequence of the Oomycete Lagenidium giganteum ARSEF 373.</title>
        <authorList>
            <person name="Morgan W.R."/>
            <person name="Tartar A."/>
        </authorList>
    </citation>
    <scope>NUCLEOTIDE SEQUENCE</scope>
    <source>
        <strain evidence="1">ARSEF 373</strain>
    </source>
</reference>
<keyword evidence="2" id="KW-1185">Reference proteome</keyword>
<reference evidence="1" key="1">
    <citation type="submission" date="2022-11" db="EMBL/GenBank/DDBJ databases">
        <authorList>
            <person name="Morgan W.R."/>
            <person name="Tartar A."/>
        </authorList>
    </citation>
    <scope>NUCLEOTIDE SEQUENCE</scope>
    <source>
        <strain evidence="1">ARSEF 373</strain>
    </source>
</reference>
<dbReference type="AlphaFoldDB" id="A0AAV2Z2S1"/>